<evidence type="ECO:0000256" key="3">
    <source>
        <dbReference type="ARBA" id="ARBA00022475"/>
    </source>
</evidence>
<sequence>MYTSDAELWDWMRILMGGVPAVFLIEVLIRILFIYLLLVVSMRLMGKRMSAIISRNEMIAMISLAAAIGIPIQDPEQGLIPPVIIAAVVISMQRIISTKSMDKPGLEQTIVGDIGIMVRDGKLDIENMRNSRISRERLFTEFRVKGVISLGKVQRAYLEANGSFTIYLHENVEKEGLCILPDWDQDYLEELHYAEGTFACTRCGHLEKSQSEPTFECSHCHNSRWVKAVIA</sequence>
<evidence type="ECO:0000259" key="8">
    <source>
        <dbReference type="Pfam" id="PF04239"/>
    </source>
</evidence>
<dbReference type="AlphaFoldDB" id="A0A074L502"/>
<evidence type="ECO:0000256" key="4">
    <source>
        <dbReference type="ARBA" id="ARBA00022692"/>
    </source>
</evidence>
<dbReference type="PANTHER" id="PTHR34582:SF6">
    <property type="entry name" value="UPF0702 TRANSMEMBRANE PROTEIN YCAP"/>
    <property type="match status" value="1"/>
</dbReference>
<evidence type="ECO:0000256" key="5">
    <source>
        <dbReference type="ARBA" id="ARBA00022989"/>
    </source>
</evidence>
<gene>
    <name evidence="9" type="ORF">EL17_00205</name>
</gene>
<evidence type="ECO:0000313" key="9">
    <source>
        <dbReference type="EMBL" id="KEO75550.1"/>
    </source>
</evidence>
<evidence type="ECO:0000256" key="2">
    <source>
        <dbReference type="ARBA" id="ARBA00006448"/>
    </source>
</evidence>
<comment type="similarity">
    <text evidence="2">Belongs to the UPF0702 family.</text>
</comment>
<accession>A0A074L502</accession>
<dbReference type="InterPro" id="IPR007353">
    <property type="entry name" value="DUF421"/>
</dbReference>
<feature type="domain" description="YetF C-terminal" evidence="8">
    <location>
        <begin position="106"/>
        <end position="171"/>
    </location>
</feature>
<proteinExistence type="inferred from homology"/>
<evidence type="ECO:0000256" key="7">
    <source>
        <dbReference type="SAM" id="Phobius"/>
    </source>
</evidence>
<dbReference type="Gene3D" id="3.30.240.20">
    <property type="entry name" value="bsu07140 like domains"/>
    <property type="match status" value="1"/>
</dbReference>
<keyword evidence="6 7" id="KW-0472">Membrane</keyword>
<dbReference type="InterPro" id="IPR023090">
    <property type="entry name" value="UPF0702_alpha/beta_dom_sf"/>
</dbReference>
<dbReference type="PANTHER" id="PTHR34582">
    <property type="entry name" value="UPF0702 TRANSMEMBRANE PROTEIN YCAP"/>
    <property type="match status" value="1"/>
</dbReference>
<protein>
    <recommendedName>
        <fullName evidence="8">YetF C-terminal domain-containing protein</fullName>
    </recommendedName>
</protein>
<feature type="transmembrane region" description="Helical" evidence="7">
    <location>
        <begin position="20"/>
        <end position="40"/>
    </location>
</feature>
<dbReference type="EMBL" id="JMIH01000010">
    <property type="protein sequence ID" value="KEO75550.1"/>
    <property type="molecule type" value="Genomic_DNA"/>
</dbReference>
<dbReference type="OrthoDB" id="6538282at2"/>
<keyword evidence="3" id="KW-1003">Cell membrane</keyword>
<dbReference type="Pfam" id="PF04239">
    <property type="entry name" value="DUF421"/>
    <property type="match status" value="1"/>
</dbReference>
<keyword evidence="4 7" id="KW-0812">Transmembrane</keyword>
<comment type="subcellular location">
    <subcellularLocation>
        <location evidence="1">Cell membrane</location>
        <topology evidence="1">Multi-pass membrane protein</topology>
    </subcellularLocation>
</comment>
<dbReference type="STRING" id="1048983.EL17_00205"/>
<dbReference type="eggNOG" id="COG2323">
    <property type="taxonomic scope" value="Bacteria"/>
</dbReference>
<evidence type="ECO:0000256" key="1">
    <source>
        <dbReference type="ARBA" id="ARBA00004651"/>
    </source>
</evidence>
<keyword evidence="5 7" id="KW-1133">Transmembrane helix</keyword>
<dbReference type="Proteomes" id="UP000027821">
    <property type="component" value="Unassembled WGS sequence"/>
</dbReference>
<evidence type="ECO:0000256" key="6">
    <source>
        <dbReference type="ARBA" id="ARBA00023136"/>
    </source>
</evidence>
<dbReference type="RefSeq" id="WP_035069254.1">
    <property type="nucleotide sequence ID" value="NZ_JMIH01000010.1"/>
</dbReference>
<reference evidence="9 10" key="1">
    <citation type="submission" date="2014-04" db="EMBL/GenBank/DDBJ databases">
        <title>Characterization and application of a salt tolerant electro-active bacterium.</title>
        <authorList>
            <person name="Yang L."/>
            <person name="Wei S."/>
            <person name="Tay Q.X.M."/>
        </authorList>
    </citation>
    <scope>NUCLEOTIDE SEQUENCE [LARGE SCALE GENOMIC DNA]</scope>
    <source>
        <strain evidence="9 10">LY1</strain>
    </source>
</reference>
<evidence type="ECO:0000313" key="10">
    <source>
        <dbReference type="Proteomes" id="UP000027821"/>
    </source>
</evidence>
<dbReference type="GO" id="GO:0005886">
    <property type="term" value="C:plasma membrane"/>
    <property type="evidence" value="ECO:0007669"/>
    <property type="project" value="UniProtKB-SubCell"/>
</dbReference>
<keyword evidence="10" id="KW-1185">Reference proteome</keyword>
<organism evidence="9 10">
    <name type="scientific">Anditalea andensis</name>
    <dbReference type="NCBI Taxonomy" id="1048983"/>
    <lineage>
        <taxon>Bacteria</taxon>
        <taxon>Pseudomonadati</taxon>
        <taxon>Bacteroidota</taxon>
        <taxon>Cytophagia</taxon>
        <taxon>Cytophagales</taxon>
        <taxon>Cytophagaceae</taxon>
        <taxon>Anditalea</taxon>
    </lineage>
</organism>
<comment type="caution">
    <text evidence="9">The sequence shown here is derived from an EMBL/GenBank/DDBJ whole genome shotgun (WGS) entry which is preliminary data.</text>
</comment>
<name>A0A074L502_9BACT</name>